<evidence type="ECO:0000256" key="1">
    <source>
        <dbReference type="ARBA" id="ARBA00008467"/>
    </source>
</evidence>
<dbReference type="GO" id="GO:0005829">
    <property type="term" value="C:cytosol"/>
    <property type="evidence" value="ECO:0007669"/>
    <property type="project" value="TreeGrafter"/>
</dbReference>
<keyword evidence="2 3" id="KW-0808">Transferase</keyword>
<accession>A0A4P6X310</accession>
<dbReference type="InterPro" id="IPR014031">
    <property type="entry name" value="Ketoacyl_synth_C"/>
</dbReference>
<dbReference type="Gene3D" id="3.40.47.10">
    <property type="match status" value="2"/>
</dbReference>
<dbReference type="EC" id="2.3.1.179" evidence="5"/>
<gene>
    <name evidence="5" type="primary">fabF1</name>
    <name evidence="5" type="ORF">HPF_16200</name>
</gene>
<dbReference type="InterPro" id="IPR020841">
    <property type="entry name" value="PKS_Beta-ketoAc_synthase_dom"/>
</dbReference>
<reference evidence="5 6" key="1">
    <citation type="submission" date="2019-03" db="EMBL/GenBank/DDBJ databases">
        <authorList>
            <person name="Sebastian G."/>
            <person name="Baumann P."/>
            <person name="Ruckert C."/>
            <person name="Kalinowski J."/>
            <person name="Nebel B."/>
            <person name="Takors R."/>
            <person name="Blombach B."/>
        </authorList>
    </citation>
    <scope>NUCLEOTIDE SEQUENCE [LARGE SCALE GENOMIC DNA]</scope>
    <source>
        <strain evidence="5 6">DSM 1084</strain>
    </source>
</reference>
<evidence type="ECO:0000256" key="2">
    <source>
        <dbReference type="ARBA" id="ARBA00022679"/>
    </source>
</evidence>
<comment type="similarity">
    <text evidence="1 3">Belongs to the thiolase-like superfamily. Beta-ketoacyl-ACP synthases family.</text>
</comment>
<dbReference type="InterPro" id="IPR014030">
    <property type="entry name" value="Ketoacyl_synth_N"/>
</dbReference>
<dbReference type="PROSITE" id="PS52004">
    <property type="entry name" value="KS3_2"/>
    <property type="match status" value="1"/>
</dbReference>
<evidence type="ECO:0000256" key="3">
    <source>
        <dbReference type="RuleBase" id="RU003694"/>
    </source>
</evidence>
<feature type="domain" description="Ketosynthase family 3 (KS3)" evidence="4">
    <location>
        <begin position="1"/>
        <end position="397"/>
    </location>
</feature>
<dbReference type="Pfam" id="PF02801">
    <property type="entry name" value="Ketoacyl-synt_C"/>
    <property type="match status" value="1"/>
</dbReference>
<dbReference type="PANTHER" id="PTHR11712">
    <property type="entry name" value="POLYKETIDE SYNTHASE-RELATED"/>
    <property type="match status" value="1"/>
</dbReference>
<protein>
    <submittedName>
        <fullName evidence="5">3-oxoacyl-[acyl-carrier-protein] synthase 2</fullName>
        <ecNumber evidence="5">2.3.1.179</ecNumber>
    </submittedName>
</protein>
<dbReference type="NCBIfam" id="NF006618">
    <property type="entry name" value="PRK09185.1"/>
    <property type="match status" value="1"/>
</dbReference>
<dbReference type="InterPro" id="IPR000794">
    <property type="entry name" value="Beta-ketoacyl_synthase"/>
</dbReference>
<dbReference type="PROSITE" id="PS00606">
    <property type="entry name" value="KS3_1"/>
    <property type="match status" value="1"/>
</dbReference>
<evidence type="ECO:0000313" key="6">
    <source>
        <dbReference type="Proteomes" id="UP000293912"/>
    </source>
</evidence>
<dbReference type="KEGG" id="hpse:HPF_16200"/>
<evidence type="ECO:0000259" key="4">
    <source>
        <dbReference type="PROSITE" id="PS52004"/>
    </source>
</evidence>
<dbReference type="GO" id="GO:0006633">
    <property type="term" value="P:fatty acid biosynthetic process"/>
    <property type="evidence" value="ECO:0007669"/>
    <property type="project" value="InterPro"/>
</dbReference>
<evidence type="ECO:0000313" key="5">
    <source>
        <dbReference type="EMBL" id="QBM29235.1"/>
    </source>
</evidence>
<dbReference type="EMBL" id="CP037867">
    <property type="protein sequence ID" value="QBM29235.1"/>
    <property type="molecule type" value="Genomic_DNA"/>
</dbReference>
<organism evidence="5 6">
    <name type="scientific">Hydrogenophaga pseudoflava</name>
    <name type="common">Pseudomonas carboxydoflava</name>
    <dbReference type="NCBI Taxonomy" id="47421"/>
    <lineage>
        <taxon>Bacteria</taxon>
        <taxon>Pseudomonadati</taxon>
        <taxon>Pseudomonadota</taxon>
        <taxon>Betaproteobacteria</taxon>
        <taxon>Burkholderiales</taxon>
        <taxon>Comamonadaceae</taxon>
        <taxon>Hydrogenophaga</taxon>
    </lineage>
</organism>
<dbReference type="InterPro" id="IPR018201">
    <property type="entry name" value="Ketoacyl_synth_AS"/>
</dbReference>
<proteinExistence type="inferred from homology"/>
<keyword evidence="5" id="KW-0012">Acyltransferase</keyword>
<keyword evidence="6" id="KW-1185">Reference proteome</keyword>
<dbReference type="PANTHER" id="PTHR11712:SF320">
    <property type="entry name" value="BETA-KETOACYL SYNTHASE"/>
    <property type="match status" value="1"/>
</dbReference>
<dbReference type="SMART" id="SM00825">
    <property type="entry name" value="PKS_KS"/>
    <property type="match status" value="1"/>
</dbReference>
<dbReference type="GO" id="GO:0004315">
    <property type="term" value="F:3-oxoacyl-[acyl-carrier-protein] synthase activity"/>
    <property type="evidence" value="ECO:0007669"/>
    <property type="project" value="UniProtKB-EC"/>
</dbReference>
<dbReference type="AlphaFoldDB" id="A0A4P6X310"/>
<dbReference type="SUPFAM" id="SSF53901">
    <property type="entry name" value="Thiolase-like"/>
    <property type="match status" value="2"/>
</dbReference>
<sequence>MPIPPLRVQAFTAVSALGDGQAAMRDAIAQGRSGLRPLGPHDFGANPMAEPLDTWVGRVDGLDQPLPARWVHWDCRNNRLAWRGLQADGFVDAVGAVVQRHSAARVALVLGSSTASIGATEDAYQALDATGVFPPQPDNPALHTLHSLTGFVQEALGLQGPALTVSTACSSSAKVFAAAERLIRLGLADAAVVGGVDSLCGSVLFGFHALQLVSPEPCRPFDEARRGISIGEAAAFALLERGAGGLQLLGHGESSDAHHLSAPDPDGAGAEAALDQALARAGLGTGDIGFVHLHGTATPKNDEVEARLIGRRFSPGTPVSSTKGMTGHTLGAAGALGAVFSLLALEHGLLPGTVNTRDPEAGLQGRLLLAPREQRVRAVASHAFAFGGSNCVLVFGRADGADS</sequence>
<dbReference type="Pfam" id="PF00109">
    <property type="entry name" value="ketoacyl-synt"/>
    <property type="match status" value="1"/>
</dbReference>
<dbReference type="CDD" id="cd00834">
    <property type="entry name" value="KAS_I_II"/>
    <property type="match status" value="1"/>
</dbReference>
<dbReference type="InterPro" id="IPR016039">
    <property type="entry name" value="Thiolase-like"/>
</dbReference>
<name>A0A4P6X310_HYDPS</name>
<dbReference type="Proteomes" id="UP000293912">
    <property type="component" value="Chromosome"/>
</dbReference>